<evidence type="ECO:0000313" key="1">
    <source>
        <dbReference type="EnsemblPlants" id="PGSC0003DMT400019672"/>
    </source>
</evidence>
<evidence type="ECO:0000313" key="2">
    <source>
        <dbReference type="Proteomes" id="UP000011115"/>
    </source>
</evidence>
<dbReference type="HOGENOM" id="CLU_2113226_0_0_1"/>
<dbReference type="EnsemblPlants" id="PGSC0003DMT400019672">
    <property type="protein sequence ID" value="PGSC0003DMT400019672"/>
    <property type="gene ID" value="PGSC0003DMG402007604"/>
</dbReference>
<dbReference type="Gramene" id="PGSC0003DMT400019672">
    <property type="protein sequence ID" value="PGSC0003DMT400019672"/>
    <property type="gene ID" value="PGSC0003DMG402007604"/>
</dbReference>
<proteinExistence type="predicted"/>
<reference evidence="1" key="2">
    <citation type="submission" date="2015-06" db="UniProtKB">
        <authorList>
            <consortium name="EnsemblPlants"/>
        </authorList>
    </citation>
    <scope>IDENTIFICATION</scope>
    <source>
        <strain evidence="1">DM1-3 516 R44</strain>
    </source>
</reference>
<dbReference type="Proteomes" id="UP000011115">
    <property type="component" value="Unassembled WGS sequence"/>
</dbReference>
<organism evidence="1 2">
    <name type="scientific">Solanum tuberosum</name>
    <name type="common">Potato</name>
    <dbReference type="NCBI Taxonomy" id="4113"/>
    <lineage>
        <taxon>Eukaryota</taxon>
        <taxon>Viridiplantae</taxon>
        <taxon>Streptophyta</taxon>
        <taxon>Embryophyta</taxon>
        <taxon>Tracheophyta</taxon>
        <taxon>Spermatophyta</taxon>
        <taxon>Magnoliopsida</taxon>
        <taxon>eudicotyledons</taxon>
        <taxon>Gunneridae</taxon>
        <taxon>Pentapetalae</taxon>
        <taxon>asterids</taxon>
        <taxon>lamiids</taxon>
        <taxon>Solanales</taxon>
        <taxon>Solanaceae</taxon>
        <taxon>Solanoideae</taxon>
        <taxon>Solaneae</taxon>
        <taxon>Solanum</taxon>
    </lineage>
</organism>
<dbReference type="AlphaFoldDB" id="M1ACE9"/>
<accession>M1ACE9</accession>
<reference evidence="2" key="1">
    <citation type="journal article" date="2011" name="Nature">
        <title>Genome sequence and analysis of the tuber crop potato.</title>
        <authorList>
            <consortium name="The Potato Genome Sequencing Consortium"/>
        </authorList>
    </citation>
    <scope>NUCLEOTIDE SEQUENCE [LARGE SCALE GENOMIC DNA]</scope>
    <source>
        <strain evidence="2">cv. DM1-3 516 R44</strain>
    </source>
</reference>
<dbReference type="PaxDb" id="4113-PGSC0003DMT400019672"/>
<dbReference type="InParanoid" id="M1ACE9"/>
<keyword evidence="2" id="KW-1185">Reference proteome</keyword>
<name>M1ACE9_SOLTU</name>
<sequence>MMDKEMQFVESFEVSFRDYLQLEIGLLIVYEPIYLTLIDHDWRIQDLELVYSDLDTTDSAKSDVSTLDWPLFVNTNMFGKQHKLCLQERMLPLLYYTLNPPFIFSTLHASLCLLY</sequence>
<protein>
    <submittedName>
        <fullName evidence="1">Uncharacterized protein</fullName>
    </submittedName>
</protein>